<gene>
    <name evidence="2" type="ORF">C8A01DRAFT_13060</name>
</gene>
<feature type="compositionally biased region" description="Polar residues" evidence="1">
    <location>
        <begin position="574"/>
        <end position="585"/>
    </location>
</feature>
<feature type="compositionally biased region" description="Polar residues" evidence="1">
    <location>
        <begin position="58"/>
        <end position="68"/>
    </location>
</feature>
<feature type="compositionally biased region" description="Basic and acidic residues" evidence="1">
    <location>
        <begin position="908"/>
        <end position="921"/>
    </location>
</feature>
<accession>A0AAN6PM00</accession>
<comment type="caution">
    <text evidence="2">The sequence shown here is derived from an EMBL/GenBank/DDBJ whole genome shotgun (WGS) entry which is preliminary data.</text>
</comment>
<feature type="region of interest" description="Disordered" evidence="1">
    <location>
        <begin position="503"/>
        <end position="607"/>
    </location>
</feature>
<feature type="compositionally biased region" description="Polar residues" evidence="1">
    <location>
        <begin position="20"/>
        <end position="34"/>
    </location>
</feature>
<proteinExistence type="predicted"/>
<feature type="region of interest" description="Disordered" evidence="1">
    <location>
        <begin position="248"/>
        <end position="291"/>
    </location>
</feature>
<feature type="region of interest" description="Disordered" evidence="1">
    <location>
        <begin position="738"/>
        <end position="762"/>
    </location>
</feature>
<evidence type="ECO:0000313" key="2">
    <source>
        <dbReference type="EMBL" id="KAK4043406.1"/>
    </source>
</evidence>
<dbReference type="Proteomes" id="UP001303115">
    <property type="component" value="Unassembled WGS sequence"/>
</dbReference>
<feature type="compositionally biased region" description="Basic and acidic residues" evidence="1">
    <location>
        <begin position="362"/>
        <end position="376"/>
    </location>
</feature>
<feature type="region of interest" description="Disordered" evidence="1">
    <location>
        <begin position="344"/>
        <end position="385"/>
    </location>
</feature>
<name>A0AAN6PM00_9PEZI</name>
<reference evidence="3" key="1">
    <citation type="journal article" date="2023" name="Mol. Phylogenet. Evol.">
        <title>Genome-scale phylogeny and comparative genomics of the fungal order Sordariales.</title>
        <authorList>
            <person name="Hensen N."/>
            <person name="Bonometti L."/>
            <person name="Westerberg I."/>
            <person name="Brannstrom I.O."/>
            <person name="Guillou S."/>
            <person name="Cros-Aarteil S."/>
            <person name="Calhoun S."/>
            <person name="Haridas S."/>
            <person name="Kuo A."/>
            <person name="Mondo S."/>
            <person name="Pangilinan J."/>
            <person name="Riley R."/>
            <person name="LaButti K."/>
            <person name="Andreopoulos B."/>
            <person name="Lipzen A."/>
            <person name="Chen C."/>
            <person name="Yan M."/>
            <person name="Daum C."/>
            <person name="Ng V."/>
            <person name="Clum A."/>
            <person name="Steindorff A."/>
            <person name="Ohm R.A."/>
            <person name="Martin F."/>
            <person name="Silar P."/>
            <person name="Natvig D.O."/>
            <person name="Lalanne C."/>
            <person name="Gautier V."/>
            <person name="Ament-Velasquez S.L."/>
            <person name="Kruys A."/>
            <person name="Hutchinson M.I."/>
            <person name="Powell A.J."/>
            <person name="Barry K."/>
            <person name="Miller A.N."/>
            <person name="Grigoriev I.V."/>
            <person name="Debuchy R."/>
            <person name="Gladieux P."/>
            <person name="Hiltunen Thoren M."/>
            <person name="Johannesson H."/>
        </authorList>
    </citation>
    <scope>NUCLEOTIDE SEQUENCE [LARGE SCALE GENOMIC DNA]</scope>
    <source>
        <strain evidence="3">CBS 284.82</strain>
    </source>
</reference>
<keyword evidence="3" id="KW-1185">Reference proteome</keyword>
<feature type="compositionally biased region" description="Basic residues" evidence="1">
    <location>
        <begin position="860"/>
        <end position="873"/>
    </location>
</feature>
<feature type="compositionally biased region" description="Acidic residues" evidence="1">
    <location>
        <begin position="844"/>
        <end position="856"/>
    </location>
</feature>
<dbReference type="EMBL" id="MU854328">
    <property type="protein sequence ID" value="KAK4043406.1"/>
    <property type="molecule type" value="Genomic_DNA"/>
</dbReference>
<dbReference type="AlphaFoldDB" id="A0AAN6PM00"/>
<evidence type="ECO:0000313" key="3">
    <source>
        <dbReference type="Proteomes" id="UP001303115"/>
    </source>
</evidence>
<feature type="compositionally biased region" description="Basic and acidic residues" evidence="1">
    <location>
        <begin position="586"/>
        <end position="597"/>
    </location>
</feature>
<protein>
    <submittedName>
        <fullName evidence="2">Uncharacterized protein</fullName>
    </submittedName>
</protein>
<organism evidence="2 3">
    <name type="scientific">Parachaetomium inaequale</name>
    <dbReference type="NCBI Taxonomy" id="2588326"/>
    <lineage>
        <taxon>Eukaryota</taxon>
        <taxon>Fungi</taxon>
        <taxon>Dikarya</taxon>
        <taxon>Ascomycota</taxon>
        <taxon>Pezizomycotina</taxon>
        <taxon>Sordariomycetes</taxon>
        <taxon>Sordariomycetidae</taxon>
        <taxon>Sordariales</taxon>
        <taxon>Chaetomiaceae</taxon>
        <taxon>Parachaetomium</taxon>
    </lineage>
</organism>
<feature type="region of interest" description="Disordered" evidence="1">
    <location>
        <begin position="1"/>
        <end position="146"/>
    </location>
</feature>
<evidence type="ECO:0000256" key="1">
    <source>
        <dbReference type="SAM" id="MobiDB-lite"/>
    </source>
</evidence>
<sequence>MGLFSFLSRRNGNKGKTGASLKTQPSESTLSGSLHTHGGYALAGTDSNIDTVSRGRSGFSQSQLSLDTASEDELPAPAPGVPRLRDESVERPSTAPYDRPSSAALPSSEPRPKRNGQRRPPPPLAFRMPRPVAATPLSRPGSRGSISSITSVFRRTTGHSRSSSLRTDAGKAFKDLLDAQSEINPADFRARVQAAGARDYGEDVAERNMGENGVDLGSEHVQAFYAQPKRAESVDLGFHAGTMPKLDPYKAGVRRRPLRSSQSALPIHATPESPLVSSPGPSRKGDSARRRSINTYMPAGLAKPRFLSFDRTTGDPGDFSPRTPAVEIEKLDFSFAALGLATPPMPRLPETAPAPTIRTARRPRDSVELAKKRAEESVPEDGVGKDSSSFAVWSATRSRRSSTLLSATSLSRKHHSLYTLRSSVSSTFSRETVLATPLAYPQKTALGDRAKSAESSAPEAPVLFEDDDALFSPVLHPTHLKTSQDASLHSRSFSLLPAKGVTNTADTTLSDDEMLEYPPPIRTRSLRGWSASSGTPTAASMTTSTFNRPPSLHTADTSVDMSVGTISPRLKPTRSFSLPCSTTHGSDSESHYDHNEPAETTLLPRETGVDAYNLDGYLSSRSSSPYISSLEYHHHPQPHPNFNKQDDNGKPTSTSPTAPATVTARAAAADTFNIDDYLSSDAESLTAEATATTTSHKRRPTAEGEEELLYKDVGFFGGMQLPGLADAFFLSATTSATTNATAARERERGRQGGEYDDGNAGSRRRCSLMVPLSVSSLSLHAELDWARRWEATGGKGKGRRRFILDTAAHYEEYGSEYGGCGGDWQEEEEQRRRRLGLNEADDDGYEADYIKDEDEGLSSQRRRQPRGKKRTRRLSALCCRVDGGGEEADRKEEKQGEEEQQQQQNKRQNQEDEEKKPEDRVAAAVRLRKEVRRARRLAGQPSAGVLRRRGSVNRRMGEGMSVAVLREG</sequence>
<feature type="region of interest" description="Disordered" evidence="1">
    <location>
        <begin position="844"/>
        <end position="922"/>
    </location>
</feature>
<feature type="compositionally biased region" description="Basic and acidic residues" evidence="1">
    <location>
        <begin position="743"/>
        <end position="753"/>
    </location>
</feature>
<feature type="compositionally biased region" description="Polar residues" evidence="1">
    <location>
        <begin position="530"/>
        <end position="560"/>
    </location>
</feature>
<feature type="region of interest" description="Disordered" evidence="1">
    <location>
        <begin position="628"/>
        <end position="658"/>
    </location>
</feature>